<feature type="transmembrane region" description="Helical" evidence="7">
    <location>
        <begin position="74"/>
        <end position="96"/>
    </location>
</feature>
<evidence type="ECO:0000256" key="3">
    <source>
        <dbReference type="ARBA" id="ARBA00022475"/>
    </source>
</evidence>
<evidence type="ECO:0000313" key="8">
    <source>
        <dbReference type="EMBL" id="KAJ6238858.1"/>
    </source>
</evidence>
<feature type="transmembrane region" description="Helical" evidence="7">
    <location>
        <begin position="324"/>
        <end position="346"/>
    </location>
</feature>
<dbReference type="Proteomes" id="UP001150062">
    <property type="component" value="Unassembled WGS sequence"/>
</dbReference>
<dbReference type="InterPro" id="IPR018629">
    <property type="entry name" value="XK-rel"/>
</dbReference>
<evidence type="ECO:0000256" key="5">
    <source>
        <dbReference type="ARBA" id="ARBA00022989"/>
    </source>
</evidence>
<name>A0ABQ8Y207_9EUKA</name>
<evidence type="ECO:0000256" key="7">
    <source>
        <dbReference type="SAM" id="Phobius"/>
    </source>
</evidence>
<keyword evidence="6 7" id="KW-0472">Membrane</keyword>
<protein>
    <submittedName>
        <fullName evidence="8">Xk-related protein</fullName>
    </submittedName>
</protein>
<feature type="transmembrane region" description="Helical" evidence="7">
    <location>
        <begin position="147"/>
        <end position="165"/>
    </location>
</feature>
<dbReference type="PANTHER" id="PTHR16024:SF6">
    <property type="entry name" value="XK-RELATED PROTEIN"/>
    <property type="match status" value="1"/>
</dbReference>
<feature type="transmembrane region" description="Helical" evidence="7">
    <location>
        <begin position="290"/>
        <end position="312"/>
    </location>
</feature>
<evidence type="ECO:0000256" key="4">
    <source>
        <dbReference type="ARBA" id="ARBA00022692"/>
    </source>
</evidence>
<keyword evidence="4 7" id="KW-0812">Transmembrane</keyword>
<feature type="transmembrane region" description="Helical" evidence="7">
    <location>
        <begin position="212"/>
        <end position="231"/>
    </location>
</feature>
<evidence type="ECO:0000313" key="9">
    <source>
        <dbReference type="Proteomes" id="UP001150062"/>
    </source>
</evidence>
<sequence>MSFKYATTSTIMIIRSILSIVDRVKDFLVAFTYYRNGDHWWFYFAISLIIISTLCVSFGGFLKTEEENYNCCDNFLLFLLGFLQVSIPVGDLIMFFGNEKYQKSRKDKQHFLEIIETTVGTIPQLYLQGYVQLYAFTDSKYNTIENLRYVSFALSFLKVFFEFAIRESSYNSSKYPGTIKTPMRIIVVFDRFFILTLRAITILIAMFCFRQFWLIVLTFGVVFRTAVYVSLQPNKNKNPNSKKDEDLEDGCDLAINSILYFLKSILFFFIESSHDRLNLDTFVGTNRKAVVSNYFVSCFESIVVISVSLSVFFHKISFLKDNLVPILIITAFTLAIRAITSSYIIIKMKNIIKNNQEFIEKIYSQPLINSNEDKSIHI</sequence>
<evidence type="ECO:0000256" key="6">
    <source>
        <dbReference type="ARBA" id="ARBA00023136"/>
    </source>
</evidence>
<dbReference type="EMBL" id="JAOAOG010000232">
    <property type="protein sequence ID" value="KAJ6238858.1"/>
    <property type="molecule type" value="Genomic_DNA"/>
</dbReference>
<keyword evidence="9" id="KW-1185">Reference proteome</keyword>
<reference evidence="8" key="1">
    <citation type="submission" date="2022-08" db="EMBL/GenBank/DDBJ databases">
        <title>Novel sulfate-reducing endosymbionts in the free-living metamonad Anaeramoeba.</title>
        <authorList>
            <person name="Jerlstrom-Hultqvist J."/>
            <person name="Cepicka I."/>
            <person name="Gallot-Lavallee L."/>
            <person name="Salas-Leiva D."/>
            <person name="Curtis B.A."/>
            <person name="Zahonova K."/>
            <person name="Pipaliya S."/>
            <person name="Dacks J."/>
            <person name="Roger A.J."/>
        </authorList>
    </citation>
    <scope>NUCLEOTIDE SEQUENCE</scope>
    <source>
        <strain evidence="8">Schooner1</strain>
    </source>
</reference>
<comment type="subcellular location">
    <subcellularLocation>
        <location evidence="1">Cell membrane</location>
        <topology evidence="1">Multi-pass membrane protein</topology>
    </subcellularLocation>
</comment>
<gene>
    <name evidence="8" type="ORF">M0813_26088</name>
</gene>
<evidence type="ECO:0000256" key="2">
    <source>
        <dbReference type="ARBA" id="ARBA00008789"/>
    </source>
</evidence>
<proteinExistence type="inferred from homology"/>
<feature type="transmembrane region" description="Helical" evidence="7">
    <location>
        <begin position="251"/>
        <end position="270"/>
    </location>
</feature>
<dbReference type="PANTHER" id="PTHR16024">
    <property type="entry name" value="XK-RELATED PROTEIN"/>
    <property type="match status" value="1"/>
</dbReference>
<keyword evidence="3" id="KW-1003">Cell membrane</keyword>
<accession>A0ABQ8Y207</accession>
<keyword evidence="5 7" id="KW-1133">Transmembrane helix</keyword>
<evidence type="ECO:0000256" key="1">
    <source>
        <dbReference type="ARBA" id="ARBA00004651"/>
    </source>
</evidence>
<dbReference type="InterPro" id="IPR050895">
    <property type="entry name" value="XK-related_scramblase"/>
</dbReference>
<comment type="similarity">
    <text evidence="2">Belongs to the XK family.</text>
</comment>
<feature type="transmembrane region" description="Helical" evidence="7">
    <location>
        <begin position="40"/>
        <end position="62"/>
    </location>
</feature>
<dbReference type="Pfam" id="PF09815">
    <property type="entry name" value="XK-related"/>
    <property type="match status" value="1"/>
</dbReference>
<organism evidence="8 9">
    <name type="scientific">Anaeramoeba flamelloides</name>
    <dbReference type="NCBI Taxonomy" id="1746091"/>
    <lineage>
        <taxon>Eukaryota</taxon>
        <taxon>Metamonada</taxon>
        <taxon>Anaeramoebidae</taxon>
        <taxon>Anaeramoeba</taxon>
    </lineage>
</organism>
<feature type="transmembrane region" description="Helical" evidence="7">
    <location>
        <begin position="185"/>
        <end position="206"/>
    </location>
</feature>
<comment type="caution">
    <text evidence="8">The sequence shown here is derived from an EMBL/GenBank/DDBJ whole genome shotgun (WGS) entry which is preliminary data.</text>
</comment>